<dbReference type="Pfam" id="PF01928">
    <property type="entry name" value="CYTH"/>
    <property type="match status" value="1"/>
</dbReference>
<dbReference type="RefSeq" id="WP_223101764.1">
    <property type="nucleotide sequence ID" value="NZ_CP061913.1"/>
</dbReference>
<keyword evidence="4" id="KW-1185">Reference proteome</keyword>
<dbReference type="PROSITE" id="PS51708">
    <property type="entry name" value="CHAD"/>
    <property type="match status" value="1"/>
</dbReference>
<dbReference type="Pfam" id="PF05235">
    <property type="entry name" value="CHAD"/>
    <property type="match status" value="1"/>
</dbReference>
<dbReference type="InterPro" id="IPR023577">
    <property type="entry name" value="CYTH_domain"/>
</dbReference>
<dbReference type="SMART" id="SM00880">
    <property type="entry name" value="CHAD"/>
    <property type="match status" value="1"/>
</dbReference>
<name>A0ABV5M7T8_9ACTN</name>
<dbReference type="SUPFAM" id="SSF55154">
    <property type="entry name" value="CYTH-like phosphatases"/>
    <property type="match status" value="1"/>
</dbReference>
<sequence>MLEEERKYLAGDGFTMPDLGAAGRVSAREPVTLRATYYDTPERLLTRHGISLRYRKGDVAAKVWTVKLPSSRAGVRFEYSRPSQGAGVVPPSLLDLVTAYRRGRPLAPAAVLRTVRTVYEVSGADGRLLAEVADDSVSVLDGRDVALRFREIEVELVDGDRAVLDEVEKLLLAAGARAGTGADAFVPKHVRALEALGSVEAPLLAARARPGTAHAGDVVIEAIRRDVARILKHDPFARMRETMPNGDTPVHQMRVGTRRLRSDLQTFQALLDPRWTARLREELAWLAGALGGARDVEVLRERLFRTAAADPLAPVDPRAVARIDAALARQQDSALRVLDKALHSRRYVKLLDALVAAVEEPRLAPLAWEPAQDVLAGIVRKPWRRLVDGNDEVVGAGALTPDLPDYDWHEVRKRAKRARYAADAVSAVLGSEARLLAKAVARAQGVLGEHQDAAIAGDAWLEAAAAAPDDHALAVTAGRLFERERATVTRARADFPAVWEMVMEEKNIAWLR</sequence>
<feature type="domain" description="CYTH" evidence="1">
    <location>
        <begin position="1"/>
        <end position="196"/>
    </location>
</feature>
<evidence type="ECO:0000313" key="4">
    <source>
        <dbReference type="Proteomes" id="UP001589608"/>
    </source>
</evidence>
<dbReference type="CDD" id="cd07374">
    <property type="entry name" value="CYTH-like_Pase"/>
    <property type="match status" value="1"/>
</dbReference>
<evidence type="ECO:0000313" key="3">
    <source>
        <dbReference type="EMBL" id="MFB9444926.1"/>
    </source>
</evidence>
<feature type="domain" description="CHAD" evidence="2">
    <location>
        <begin position="212"/>
        <end position="504"/>
    </location>
</feature>
<dbReference type="InterPro" id="IPR033469">
    <property type="entry name" value="CYTH-like_dom_sf"/>
</dbReference>
<dbReference type="InterPro" id="IPR038186">
    <property type="entry name" value="CHAD_dom_sf"/>
</dbReference>
<dbReference type="Proteomes" id="UP001589608">
    <property type="component" value="Unassembled WGS sequence"/>
</dbReference>
<dbReference type="PROSITE" id="PS51707">
    <property type="entry name" value="CYTH"/>
    <property type="match status" value="1"/>
</dbReference>
<organism evidence="3 4">
    <name type="scientific">Dactylosporangium vinaceum</name>
    <dbReference type="NCBI Taxonomy" id="53362"/>
    <lineage>
        <taxon>Bacteria</taxon>
        <taxon>Bacillati</taxon>
        <taxon>Actinomycetota</taxon>
        <taxon>Actinomycetes</taxon>
        <taxon>Micromonosporales</taxon>
        <taxon>Micromonosporaceae</taxon>
        <taxon>Dactylosporangium</taxon>
    </lineage>
</organism>
<gene>
    <name evidence="3" type="ORF">ACFFTR_17765</name>
</gene>
<evidence type="ECO:0000259" key="2">
    <source>
        <dbReference type="PROSITE" id="PS51708"/>
    </source>
</evidence>
<dbReference type="InterPro" id="IPR007899">
    <property type="entry name" value="CHAD_dom"/>
</dbReference>
<protein>
    <submittedName>
        <fullName evidence="3">CHAD domain-containing protein</fullName>
    </submittedName>
</protein>
<accession>A0ABV5M7T8</accession>
<dbReference type="Gene3D" id="2.40.320.10">
    <property type="entry name" value="Hypothetical Protein Pfu-838710-001"/>
    <property type="match status" value="1"/>
</dbReference>
<dbReference type="SMART" id="SM01118">
    <property type="entry name" value="CYTH"/>
    <property type="match status" value="1"/>
</dbReference>
<dbReference type="PANTHER" id="PTHR39339:SF1">
    <property type="entry name" value="CHAD DOMAIN-CONTAINING PROTEIN"/>
    <property type="match status" value="1"/>
</dbReference>
<proteinExistence type="predicted"/>
<comment type="caution">
    <text evidence="3">The sequence shown here is derived from an EMBL/GenBank/DDBJ whole genome shotgun (WGS) entry which is preliminary data.</text>
</comment>
<dbReference type="Gene3D" id="1.40.20.10">
    <property type="entry name" value="CHAD domain"/>
    <property type="match status" value="1"/>
</dbReference>
<dbReference type="PANTHER" id="PTHR39339">
    <property type="entry name" value="SLR1444 PROTEIN"/>
    <property type="match status" value="1"/>
</dbReference>
<dbReference type="EMBL" id="JBHMCA010000033">
    <property type="protein sequence ID" value="MFB9444926.1"/>
    <property type="molecule type" value="Genomic_DNA"/>
</dbReference>
<evidence type="ECO:0000259" key="1">
    <source>
        <dbReference type="PROSITE" id="PS51707"/>
    </source>
</evidence>
<reference evidence="3 4" key="1">
    <citation type="submission" date="2024-09" db="EMBL/GenBank/DDBJ databases">
        <authorList>
            <person name="Sun Q."/>
            <person name="Mori K."/>
        </authorList>
    </citation>
    <scope>NUCLEOTIDE SEQUENCE [LARGE SCALE GENOMIC DNA]</scope>
    <source>
        <strain evidence="3 4">JCM 3307</strain>
    </source>
</reference>